<gene>
    <name evidence="1" type="ORF">CDAR_57441</name>
</gene>
<keyword evidence="2" id="KW-1185">Reference proteome</keyword>
<proteinExistence type="predicted"/>
<dbReference type="AlphaFoldDB" id="A0AAV4T1W7"/>
<accession>A0AAV4T1W7</accession>
<evidence type="ECO:0000313" key="1">
    <source>
        <dbReference type="EMBL" id="GIY37878.1"/>
    </source>
</evidence>
<name>A0AAV4T1W7_9ARAC</name>
<comment type="caution">
    <text evidence="1">The sequence shown here is derived from an EMBL/GenBank/DDBJ whole genome shotgun (WGS) entry which is preliminary data.</text>
</comment>
<protein>
    <submittedName>
        <fullName evidence="1">Uncharacterized protein</fullName>
    </submittedName>
</protein>
<sequence>MNYFNLKDLNICVSILKKQKQNDNVVHVIRKYSQAVICGSRANDKREKKPNKACLIRQEIASHGLPIINHIMPMGKSITPLFLIGRLSYAALFSFPFIRTLHFGSSALHSILIDRVAKHMCPK</sequence>
<dbReference type="Proteomes" id="UP001054837">
    <property type="component" value="Unassembled WGS sequence"/>
</dbReference>
<dbReference type="EMBL" id="BPLQ01008522">
    <property type="protein sequence ID" value="GIY37878.1"/>
    <property type="molecule type" value="Genomic_DNA"/>
</dbReference>
<reference evidence="1 2" key="1">
    <citation type="submission" date="2021-06" db="EMBL/GenBank/DDBJ databases">
        <title>Caerostris darwini draft genome.</title>
        <authorList>
            <person name="Kono N."/>
            <person name="Arakawa K."/>
        </authorList>
    </citation>
    <scope>NUCLEOTIDE SEQUENCE [LARGE SCALE GENOMIC DNA]</scope>
</reference>
<evidence type="ECO:0000313" key="2">
    <source>
        <dbReference type="Proteomes" id="UP001054837"/>
    </source>
</evidence>
<organism evidence="1 2">
    <name type="scientific">Caerostris darwini</name>
    <dbReference type="NCBI Taxonomy" id="1538125"/>
    <lineage>
        <taxon>Eukaryota</taxon>
        <taxon>Metazoa</taxon>
        <taxon>Ecdysozoa</taxon>
        <taxon>Arthropoda</taxon>
        <taxon>Chelicerata</taxon>
        <taxon>Arachnida</taxon>
        <taxon>Araneae</taxon>
        <taxon>Araneomorphae</taxon>
        <taxon>Entelegynae</taxon>
        <taxon>Araneoidea</taxon>
        <taxon>Araneidae</taxon>
        <taxon>Caerostris</taxon>
    </lineage>
</organism>